<evidence type="ECO:0000256" key="2">
    <source>
        <dbReference type="ARBA" id="ARBA00022525"/>
    </source>
</evidence>
<name>A0A2W5PYF2_RHOSU</name>
<accession>A0A2W5PYF2</accession>
<dbReference type="InterPro" id="IPR050557">
    <property type="entry name" value="RTX_toxin/Mannuronan_C5-epim"/>
</dbReference>
<dbReference type="EMBL" id="QFPW01000006">
    <property type="protein sequence ID" value="PZQ49947.1"/>
    <property type="molecule type" value="Genomic_DNA"/>
</dbReference>
<sequence length="219" mass="22989">MGRVMGPDGRWLTKSFRITEEIQNEFGGGNTVVNARGELVSTYSAELSYAMSEDVLITSRALTLPWRDGGRGDEVLRGTLVNDRISGGAGDDRIHGATGDDSLSGGTGDDTLYGNDGDDTLVGGRGDDRLVGGAGDDRLRGGPGEDVFVFTGGGRDVVEGFRRGTDLLEIGGASRDDIRELLASGRQHRADAVLDLGGGDSIRLKGTDLADLALSDFLL</sequence>
<evidence type="ECO:0008006" key="6">
    <source>
        <dbReference type="Google" id="ProtNLM"/>
    </source>
</evidence>
<keyword evidence="2" id="KW-0964">Secreted</keyword>
<dbReference type="Pfam" id="PF00353">
    <property type="entry name" value="HemolysinCabind"/>
    <property type="match status" value="2"/>
</dbReference>
<evidence type="ECO:0000313" key="4">
    <source>
        <dbReference type="EMBL" id="PZQ49947.1"/>
    </source>
</evidence>
<dbReference type="GO" id="GO:0005576">
    <property type="term" value="C:extracellular region"/>
    <property type="evidence" value="ECO:0007669"/>
    <property type="project" value="UniProtKB-SubCell"/>
</dbReference>
<dbReference type="Proteomes" id="UP000249185">
    <property type="component" value="Unassembled WGS sequence"/>
</dbReference>
<proteinExistence type="predicted"/>
<organism evidence="4 5">
    <name type="scientific">Rhodovulum sulfidophilum</name>
    <name type="common">Rhodobacter sulfidophilus</name>
    <dbReference type="NCBI Taxonomy" id="35806"/>
    <lineage>
        <taxon>Bacteria</taxon>
        <taxon>Pseudomonadati</taxon>
        <taxon>Pseudomonadota</taxon>
        <taxon>Alphaproteobacteria</taxon>
        <taxon>Rhodobacterales</taxon>
        <taxon>Paracoccaceae</taxon>
        <taxon>Rhodovulum</taxon>
    </lineage>
</organism>
<protein>
    <recommendedName>
        <fullName evidence="6">Calcium-binding protein</fullName>
    </recommendedName>
</protein>
<comment type="subcellular location">
    <subcellularLocation>
        <location evidence="1">Secreted</location>
    </subcellularLocation>
</comment>
<reference evidence="4 5" key="1">
    <citation type="submission" date="2017-08" db="EMBL/GenBank/DDBJ databases">
        <title>Infants hospitalized years apart are colonized by the same room-sourced microbial strains.</title>
        <authorList>
            <person name="Brooks B."/>
            <person name="Olm M.R."/>
            <person name="Firek B.A."/>
            <person name="Baker R."/>
            <person name="Thomas B.C."/>
            <person name="Morowitz M.J."/>
            <person name="Banfield J.F."/>
        </authorList>
    </citation>
    <scope>NUCLEOTIDE SEQUENCE [LARGE SCALE GENOMIC DNA]</scope>
    <source>
        <strain evidence="4">S2_005_002_R2_34</strain>
    </source>
</reference>
<feature type="compositionally biased region" description="Low complexity" evidence="3">
    <location>
        <begin position="99"/>
        <end position="112"/>
    </location>
</feature>
<dbReference type="InterPro" id="IPR011049">
    <property type="entry name" value="Serralysin-like_metalloprot_C"/>
</dbReference>
<dbReference type="PRINTS" id="PR00313">
    <property type="entry name" value="CABNDNGRPT"/>
</dbReference>
<comment type="caution">
    <text evidence="4">The sequence shown here is derived from an EMBL/GenBank/DDBJ whole genome shotgun (WGS) entry which is preliminary data.</text>
</comment>
<evidence type="ECO:0000256" key="1">
    <source>
        <dbReference type="ARBA" id="ARBA00004613"/>
    </source>
</evidence>
<dbReference type="PANTHER" id="PTHR38340">
    <property type="entry name" value="S-LAYER PROTEIN"/>
    <property type="match status" value="1"/>
</dbReference>
<dbReference type="InterPro" id="IPR001343">
    <property type="entry name" value="Hemolysn_Ca-bd"/>
</dbReference>
<evidence type="ECO:0000313" key="5">
    <source>
        <dbReference type="Proteomes" id="UP000249185"/>
    </source>
</evidence>
<dbReference type="GO" id="GO:0005509">
    <property type="term" value="F:calcium ion binding"/>
    <property type="evidence" value="ECO:0007669"/>
    <property type="project" value="InterPro"/>
</dbReference>
<feature type="region of interest" description="Disordered" evidence="3">
    <location>
        <begin position="87"/>
        <end position="127"/>
    </location>
</feature>
<dbReference type="AlphaFoldDB" id="A0A2W5PYF2"/>
<dbReference type="PROSITE" id="PS00330">
    <property type="entry name" value="HEMOLYSIN_CALCIUM"/>
    <property type="match status" value="3"/>
</dbReference>
<evidence type="ECO:0000256" key="3">
    <source>
        <dbReference type="SAM" id="MobiDB-lite"/>
    </source>
</evidence>
<dbReference type="PANTHER" id="PTHR38340:SF1">
    <property type="entry name" value="S-LAYER PROTEIN"/>
    <property type="match status" value="1"/>
</dbReference>
<dbReference type="InterPro" id="IPR018511">
    <property type="entry name" value="Hemolysin-typ_Ca-bd_CS"/>
</dbReference>
<dbReference type="Gene3D" id="2.150.10.10">
    <property type="entry name" value="Serralysin-like metalloprotease, C-terminal"/>
    <property type="match status" value="2"/>
</dbReference>
<gene>
    <name evidence="4" type="ORF">DI556_10345</name>
</gene>
<dbReference type="SUPFAM" id="SSF51120">
    <property type="entry name" value="beta-Roll"/>
    <property type="match status" value="1"/>
</dbReference>